<dbReference type="RefSeq" id="WP_206494821.1">
    <property type="nucleotide sequence ID" value="NZ_JBBDGM010000003.1"/>
</dbReference>
<dbReference type="InterPro" id="IPR020846">
    <property type="entry name" value="MFS_dom"/>
</dbReference>
<dbReference type="Proteomes" id="UP001371224">
    <property type="component" value="Unassembled WGS sequence"/>
</dbReference>
<keyword evidence="5 7" id="KW-1133">Transmembrane helix</keyword>
<evidence type="ECO:0000256" key="7">
    <source>
        <dbReference type="SAM" id="Phobius"/>
    </source>
</evidence>
<reference evidence="9 10" key="1">
    <citation type="submission" date="2024-02" db="EMBL/GenBank/DDBJ databases">
        <authorList>
            <person name="Saticioglu I.B."/>
        </authorList>
    </citation>
    <scope>NUCLEOTIDE SEQUENCE [LARGE SCALE GENOMIC DNA]</scope>
    <source>
        <strain evidence="9 10">Mu-80</strain>
    </source>
</reference>
<feature type="transmembrane region" description="Helical" evidence="7">
    <location>
        <begin position="150"/>
        <end position="173"/>
    </location>
</feature>
<accession>A0ABU8L8R6</accession>
<feature type="transmembrane region" description="Helical" evidence="7">
    <location>
        <begin position="312"/>
        <end position="334"/>
    </location>
</feature>
<dbReference type="PANTHER" id="PTHR42718:SF46">
    <property type="entry name" value="BLR6921 PROTEIN"/>
    <property type="match status" value="1"/>
</dbReference>
<dbReference type="NCBIfam" id="TIGR00711">
    <property type="entry name" value="efflux_EmrB"/>
    <property type="match status" value="1"/>
</dbReference>
<keyword evidence="6 7" id="KW-0472">Membrane</keyword>
<keyword evidence="3" id="KW-1003">Cell membrane</keyword>
<gene>
    <name evidence="9" type="ORF">WDU99_05170</name>
</gene>
<evidence type="ECO:0000313" key="9">
    <source>
        <dbReference type="EMBL" id="MEJ1087703.1"/>
    </source>
</evidence>
<evidence type="ECO:0000256" key="6">
    <source>
        <dbReference type="ARBA" id="ARBA00023136"/>
    </source>
</evidence>
<dbReference type="PROSITE" id="PS50850">
    <property type="entry name" value="MFS"/>
    <property type="match status" value="1"/>
</dbReference>
<feature type="transmembrane region" description="Helical" evidence="7">
    <location>
        <begin position="60"/>
        <end position="81"/>
    </location>
</feature>
<dbReference type="InterPro" id="IPR036259">
    <property type="entry name" value="MFS_trans_sf"/>
</dbReference>
<feature type="transmembrane region" description="Helical" evidence="7">
    <location>
        <begin position="371"/>
        <end position="390"/>
    </location>
</feature>
<feature type="transmembrane region" description="Helical" evidence="7">
    <location>
        <begin position="21"/>
        <end position="40"/>
    </location>
</feature>
<evidence type="ECO:0000256" key="2">
    <source>
        <dbReference type="ARBA" id="ARBA00022448"/>
    </source>
</evidence>
<evidence type="ECO:0000256" key="4">
    <source>
        <dbReference type="ARBA" id="ARBA00022692"/>
    </source>
</evidence>
<dbReference type="PRINTS" id="PR01036">
    <property type="entry name" value="TCRTETB"/>
</dbReference>
<dbReference type="SUPFAM" id="SSF103473">
    <property type="entry name" value="MFS general substrate transporter"/>
    <property type="match status" value="1"/>
</dbReference>
<feature type="domain" description="Major facilitator superfamily (MFS) profile" evidence="8">
    <location>
        <begin position="27"/>
        <end position="482"/>
    </location>
</feature>
<sequence>MASGGKASALRIDGTRRETGGASRWSVLGGLTLVTFLLLADDTAVSVAVPTIQTDLGAGFVSISWVVKTYTLAVAAFTLLAGRLADRNGARPIFLLGLAVFVLGSLLGGLAPNAAVLIAARGVQGLGAALVAPAALALIASTFPDRERGVAIGIWSGVSASALGAGPLFGAIITDWVGWPWIFLVNVPLGAGAWLLARFLLPRSTHVRTGGGVDLPGVALSAVALVALVMSLGLFEDGGWASPGFLALLLVSFASALLFIARERRARLPLVDLRLFRSRSLTGANLVTLLSTAVMCSLFFFLALYLQTVAGLSALAAGGALLPLTLSIVVVAPIAGRLADRFGNRLLIVVGMLALAVALLGLGTLGLRSGGIALAAWLALAGIGIGIARTPTTSAALSGADGSAYGMAAGILNTAQATGLALGIAVMSVILTSFGPNAAFDRTLDAAHHEAFVDGLTAALAVNAGIAAAAALLAAVLLGPRAPRPADRCAHC</sequence>
<feature type="transmembrane region" description="Helical" evidence="7">
    <location>
        <begin position="93"/>
        <end position="120"/>
    </location>
</feature>
<dbReference type="InterPro" id="IPR011701">
    <property type="entry name" value="MFS"/>
</dbReference>
<dbReference type="Gene3D" id="1.20.1250.20">
    <property type="entry name" value="MFS general substrate transporter like domains"/>
    <property type="match status" value="1"/>
</dbReference>
<dbReference type="InterPro" id="IPR004638">
    <property type="entry name" value="EmrB-like"/>
</dbReference>
<evidence type="ECO:0000259" key="8">
    <source>
        <dbReference type="PROSITE" id="PS50850"/>
    </source>
</evidence>
<keyword evidence="10" id="KW-1185">Reference proteome</keyword>
<keyword evidence="4 7" id="KW-0812">Transmembrane</keyword>
<comment type="subcellular location">
    <subcellularLocation>
        <location evidence="1">Cell membrane</location>
        <topology evidence="1">Multi-pass membrane protein</topology>
    </subcellularLocation>
</comment>
<evidence type="ECO:0000256" key="3">
    <source>
        <dbReference type="ARBA" id="ARBA00022475"/>
    </source>
</evidence>
<feature type="transmembrane region" description="Helical" evidence="7">
    <location>
        <begin position="179"/>
        <end position="201"/>
    </location>
</feature>
<evidence type="ECO:0000313" key="10">
    <source>
        <dbReference type="Proteomes" id="UP001371224"/>
    </source>
</evidence>
<evidence type="ECO:0000256" key="5">
    <source>
        <dbReference type="ARBA" id="ARBA00022989"/>
    </source>
</evidence>
<feature type="transmembrane region" description="Helical" evidence="7">
    <location>
        <begin position="346"/>
        <end position="365"/>
    </location>
</feature>
<keyword evidence="2" id="KW-0813">Transport</keyword>
<feature type="transmembrane region" description="Helical" evidence="7">
    <location>
        <begin position="240"/>
        <end position="261"/>
    </location>
</feature>
<feature type="transmembrane region" description="Helical" evidence="7">
    <location>
        <begin position="213"/>
        <end position="234"/>
    </location>
</feature>
<dbReference type="Gene3D" id="1.20.1720.10">
    <property type="entry name" value="Multidrug resistance protein D"/>
    <property type="match status" value="1"/>
</dbReference>
<evidence type="ECO:0000256" key="1">
    <source>
        <dbReference type="ARBA" id="ARBA00004651"/>
    </source>
</evidence>
<feature type="transmembrane region" description="Helical" evidence="7">
    <location>
        <begin position="411"/>
        <end position="435"/>
    </location>
</feature>
<proteinExistence type="predicted"/>
<comment type="caution">
    <text evidence="9">The sequence shown here is derived from an EMBL/GenBank/DDBJ whole genome shotgun (WGS) entry which is preliminary data.</text>
</comment>
<dbReference type="EMBL" id="JBBDGM010000003">
    <property type="protein sequence ID" value="MEJ1087703.1"/>
    <property type="molecule type" value="Genomic_DNA"/>
</dbReference>
<name>A0ABU8L8R6_9MICO</name>
<feature type="transmembrane region" description="Helical" evidence="7">
    <location>
        <begin position="455"/>
        <end position="478"/>
    </location>
</feature>
<feature type="transmembrane region" description="Helical" evidence="7">
    <location>
        <begin position="126"/>
        <end position="143"/>
    </location>
</feature>
<dbReference type="Pfam" id="PF07690">
    <property type="entry name" value="MFS_1"/>
    <property type="match status" value="2"/>
</dbReference>
<dbReference type="PANTHER" id="PTHR42718">
    <property type="entry name" value="MAJOR FACILITATOR SUPERFAMILY MULTIDRUG TRANSPORTER MFSC"/>
    <property type="match status" value="1"/>
</dbReference>
<organism evidence="9 10">
    <name type="scientific">Microbacterium bandirmense</name>
    <dbReference type="NCBI Taxonomy" id="3122050"/>
    <lineage>
        <taxon>Bacteria</taxon>
        <taxon>Bacillati</taxon>
        <taxon>Actinomycetota</taxon>
        <taxon>Actinomycetes</taxon>
        <taxon>Micrococcales</taxon>
        <taxon>Microbacteriaceae</taxon>
        <taxon>Microbacterium</taxon>
    </lineage>
</organism>
<protein>
    <submittedName>
        <fullName evidence="9">MFS transporter</fullName>
    </submittedName>
</protein>
<feature type="transmembrane region" description="Helical" evidence="7">
    <location>
        <begin position="282"/>
        <end position="306"/>
    </location>
</feature>
<dbReference type="CDD" id="cd17321">
    <property type="entry name" value="MFS_MMR_MDR_like"/>
    <property type="match status" value="1"/>
</dbReference>